<dbReference type="SMART" id="SM00320">
    <property type="entry name" value="WD40"/>
    <property type="match status" value="7"/>
</dbReference>
<keyword evidence="5" id="KW-1185">Reference proteome</keyword>
<gene>
    <name evidence="4" type="ORF">KDK_68670</name>
</gene>
<reference evidence="5" key="1">
    <citation type="submission" date="2018-12" db="EMBL/GenBank/DDBJ databases">
        <title>Tengunoibacter tsumagoiensis gen. nov., sp. nov., Dictyobacter kobayashii sp. nov., D. alpinus sp. nov., and D. joshuensis sp. nov. and description of Dictyobacteraceae fam. nov. within the order Ktedonobacterales isolated from Tengu-no-mugimeshi.</title>
        <authorList>
            <person name="Wang C.M."/>
            <person name="Zheng Y."/>
            <person name="Sakai Y."/>
            <person name="Toyoda A."/>
            <person name="Minakuchi Y."/>
            <person name="Abe K."/>
            <person name="Yokota A."/>
            <person name="Yabe S."/>
        </authorList>
    </citation>
    <scope>NUCLEOTIDE SEQUENCE [LARGE SCALE GENOMIC DNA]</scope>
    <source>
        <strain evidence="5">Uno11</strain>
    </source>
</reference>
<dbReference type="PANTHER" id="PTHR19848:SF8">
    <property type="entry name" value="F-BOX AND WD REPEAT DOMAIN CONTAINING 7"/>
    <property type="match status" value="1"/>
</dbReference>
<name>A0A402AVF0_9CHLR</name>
<dbReference type="PROSITE" id="PS00678">
    <property type="entry name" value="WD_REPEATS_1"/>
    <property type="match status" value="1"/>
</dbReference>
<dbReference type="PRINTS" id="PR00320">
    <property type="entry name" value="GPROTEINBRPT"/>
</dbReference>
<feature type="repeat" description="WD" evidence="3">
    <location>
        <begin position="274"/>
        <end position="313"/>
    </location>
</feature>
<feature type="repeat" description="WD" evidence="3">
    <location>
        <begin position="91"/>
        <end position="124"/>
    </location>
</feature>
<protein>
    <submittedName>
        <fullName evidence="4">Uncharacterized protein</fullName>
    </submittedName>
</protein>
<feature type="repeat" description="WD" evidence="3">
    <location>
        <begin position="49"/>
        <end position="90"/>
    </location>
</feature>
<proteinExistence type="predicted"/>
<dbReference type="Pfam" id="PF00400">
    <property type="entry name" value="WD40"/>
    <property type="match status" value="7"/>
</dbReference>
<keyword evidence="2" id="KW-0677">Repeat</keyword>
<dbReference type="InterPro" id="IPR020472">
    <property type="entry name" value="WD40_PAC1"/>
</dbReference>
<dbReference type="InterPro" id="IPR001680">
    <property type="entry name" value="WD40_rpt"/>
</dbReference>
<dbReference type="InterPro" id="IPR019775">
    <property type="entry name" value="WD40_repeat_CS"/>
</dbReference>
<dbReference type="AlphaFoldDB" id="A0A402AVF0"/>
<keyword evidence="1 3" id="KW-0853">WD repeat</keyword>
<evidence type="ECO:0000256" key="2">
    <source>
        <dbReference type="ARBA" id="ARBA00022737"/>
    </source>
</evidence>
<dbReference type="InterPro" id="IPR015943">
    <property type="entry name" value="WD40/YVTN_repeat-like_dom_sf"/>
</dbReference>
<evidence type="ECO:0000256" key="1">
    <source>
        <dbReference type="ARBA" id="ARBA00022574"/>
    </source>
</evidence>
<dbReference type="PROSITE" id="PS50294">
    <property type="entry name" value="WD_REPEATS_REGION"/>
    <property type="match status" value="3"/>
</dbReference>
<dbReference type="SUPFAM" id="SSF50978">
    <property type="entry name" value="WD40 repeat-like"/>
    <property type="match status" value="1"/>
</dbReference>
<dbReference type="Gene3D" id="2.130.10.10">
    <property type="entry name" value="YVTN repeat-like/Quinoprotein amine dehydrogenase"/>
    <property type="match status" value="3"/>
</dbReference>
<evidence type="ECO:0000313" key="4">
    <source>
        <dbReference type="EMBL" id="GCE23067.1"/>
    </source>
</evidence>
<dbReference type="PROSITE" id="PS50082">
    <property type="entry name" value="WD_REPEATS_2"/>
    <property type="match status" value="5"/>
</dbReference>
<feature type="repeat" description="WD" evidence="3">
    <location>
        <begin position="159"/>
        <end position="183"/>
    </location>
</feature>
<evidence type="ECO:0000313" key="5">
    <source>
        <dbReference type="Proteomes" id="UP000287188"/>
    </source>
</evidence>
<accession>A0A402AVF0</accession>
<dbReference type="PANTHER" id="PTHR19848">
    <property type="entry name" value="WD40 REPEAT PROTEIN"/>
    <property type="match status" value="1"/>
</dbReference>
<comment type="caution">
    <text evidence="4">The sequence shown here is derived from an EMBL/GenBank/DDBJ whole genome shotgun (WGS) entry which is preliminary data.</text>
</comment>
<dbReference type="EMBL" id="BIFS01000002">
    <property type="protein sequence ID" value="GCE23067.1"/>
    <property type="molecule type" value="Genomic_DNA"/>
</dbReference>
<dbReference type="CDD" id="cd00200">
    <property type="entry name" value="WD40"/>
    <property type="match status" value="1"/>
</dbReference>
<organism evidence="4 5">
    <name type="scientific">Dictyobacter kobayashii</name>
    <dbReference type="NCBI Taxonomy" id="2014872"/>
    <lineage>
        <taxon>Bacteria</taxon>
        <taxon>Bacillati</taxon>
        <taxon>Chloroflexota</taxon>
        <taxon>Ktedonobacteria</taxon>
        <taxon>Ktedonobacterales</taxon>
        <taxon>Dictyobacteraceae</taxon>
        <taxon>Dictyobacter</taxon>
    </lineage>
</organism>
<evidence type="ECO:0000256" key="3">
    <source>
        <dbReference type="PROSITE-ProRule" id="PRU00221"/>
    </source>
</evidence>
<dbReference type="Proteomes" id="UP000287188">
    <property type="component" value="Unassembled WGS sequence"/>
</dbReference>
<dbReference type="InterPro" id="IPR036322">
    <property type="entry name" value="WD40_repeat_dom_sf"/>
</dbReference>
<feature type="repeat" description="WD" evidence="3">
    <location>
        <begin position="228"/>
        <end position="269"/>
    </location>
</feature>
<sequence>MLQGLGVGSLALAAIAALRGYIWLTTPRYYGLPAVHIIPIATPGADYIYRGHSAAVTTVSWSPDGHYLASGSADKTVQVWQATNGALRYTFVGHTSPVTALAWNVQSTYITSAGDGDGKVWVWNALRDEQDAGHMGQQGRVRSLAWPDPYITSRTSPVNVIISGAEDGTVQVWDAESGKTTATYTRHGGVRALLSSSPDRVLLAGDDHTIHNWEIFVDKKASPTPATYEGHTGAINALTWIDENNIFASASDDGTVRVWSATSNRPSASPTLTYRGHKGSVYTVVAYKGLIISGGQDHSVQLWRFDTGKLLYTYTGHKGPIRSLAVVKPHDNASYVYTPVPFVASASDDGTVHVWRIPEKVLASGGFYR</sequence>